<sequence>MTPLQKFHSFGNHVIIGVSGTVLNDEDKRILSKLKPVGIIFFAKNFRQDTHYEDWLDTFKQLTEQIREYTERKSMLMSIDHEGGRVVRTPSPITRFPYAFLQSKAATKIAKATALELKSLGINLSWAPVADIFSNPNNPIIGPRAFNTTPETAAKSACKYFIGLKESEIIACAKHFPGHGDTSTDSHLELPVLDLSLEQLRNRELIPFQALIEAGIPTIMTAHILFPQIDKNLPATLSQNILRQTLREELGFEGVVVSDDLDMKAVSDMYANKNISANNANISTVAQTFNAGCDLLIISGNLPASSPEKIYGIAEDFVTSLENGSLSETVIAAAKTRIDKLLAIAPQYSPHILDRNTLLQHAELAISCAYGG</sequence>
<dbReference type="GO" id="GO:0005975">
    <property type="term" value="P:carbohydrate metabolic process"/>
    <property type="evidence" value="ECO:0007669"/>
    <property type="project" value="InterPro"/>
</dbReference>
<gene>
    <name evidence="6" type="ORF">BC008_04775</name>
    <name evidence="5" type="ORF">BC008_20640</name>
</gene>
<keyword evidence="3" id="KW-0326">Glycosidase</keyword>
<dbReference type="PANTHER" id="PTHR30480">
    <property type="entry name" value="BETA-HEXOSAMINIDASE-RELATED"/>
    <property type="match status" value="1"/>
</dbReference>
<dbReference type="RefSeq" id="WP_027846315.1">
    <property type="nucleotide sequence ID" value="NZ_LMTZ01000017.1"/>
</dbReference>
<organism evidence="5 7">
    <name type="scientific">Mastigocoleus testarum BC008</name>
    <dbReference type="NCBI Taxonomy" id="371196"/>
    <lineage>
        <taxon>Bacteria</taxon>
        <taxon>Bacillati</taxon>
        <taxon>Cyanobacteriota</taxon>
        <taxon>Cyanophyceae</taxon>
        <taxon>Nostocales</taxon>
        <taxon>Hapalosiphonaceae</taxon>
        <taxon>Mastigocoleus</taxon>
    </lineage>
</organism>
<dbReference type="NCBIfam" id="NF003740">
    <property type="entry name" value="PRK05337.1"/>
    <property type="match status" value="1"/>
</dbReference>
<comment type="similarity">
    <text evidence="1">Belongs to the glycosyl hydrolase 3 family.</text>
</comment>
<dbReference type="PANTHER" id="PTHR30480:SF16">
    <property type="entry name" value="GLYCOSIDE HYDROLASE FAMILY 3 DOMAIN PROTEIN"/>
    <property type="match status" value="1"/>
</dbReference>
<evidence type="ECO:0000313" key="6">
    <source>
        <dbReference type="EMBL" id="KST69621.1"/>
    </source>
</evidence>
<dbReference type="Proteomes" id="UP000053372">
    <property type="component" value="Unassembled WGS sequence"/>
</dbReference>
<dbReference type="OrthoDB" id="9805821at2"/>
<dbReference type="GO" id="GO:0004553">
    <property type="term" value="F:hydrolase activity, hydrolyzing O-glycosyl compounds"/>
    <property type="evidence" value="ECO:0007669"/>
    <property type="project" value="InterPro"/>
</dbReference>
<evidence type="ECO:0000256" key="3">
    <source>
        <dbReference type="ARBA" id="ARBA00023295"/>
    </source>
</evidence>
<accession>A0A0V7ZKM7</accession>
<dbReference type="Gene3D" id="3.20.20.300">
    <property type="entry name" value="Glycoside hydrolase, family 3, N-terminal domain"/>
    <property type="match status" value="1"/>
</dbReference>
<dbReference type="Pfam" id="PF00933">
    <property type="entry name" value="Glyco_hydro_3"/>
    <property type="match status" value="1"/>
</dbReference>
<dbReference type="GO" id="GO:0009254">
    <property type="term" value="P:peptidoglycan turnover"/>
    <property type="evidence" value="ECO:0007669"/>
    <property type="project" value="TreeGrafter"/>
</dbReference>
<dbReference type="InterPro" id="IPR050226">
    <property type="entry name" value="NagZ_Beta-hexosaminidase"/>
</dbReference>
<keyword evidence="2 5" id="KW-0378">Hydrolase</keyword>
<evidence type="ECO:0000313" key="7">
    <source>
        <dbReference type="Proteomes" id="UP000053372"/>
    </source>
</evidence>
<dbReference type="InterPro" id="IPR036962">
    <property type="entry name" value="Glyco_hydro_3_N_sf"/>
</dbReference>
<dbReference type="InterPro" id="IPR001764">
    <property type="entry name" value="Glyco_hydro_3_N"/>
</dbReference>
<feature type="domain" description="Glycoside hydrolase family 3 N-terminal" evidence="4">
    <location>
        <begin position="23"/>
        <end position="340"/>
    </location>
</feature>
<name>A0A0V7ZKM7_9CYAN</name>
<keyword evidence="7" id="KW-1185">Reference proteome</keyword>
<proteinExistence type="inferred from homology"/>
<comment type="caution">
    <text evidence="5">The sequence shown here is derived from an EMBL/GenBank/DDBJ whole genome shotgun (WGS) entry which is preliminary data.</text>
</comment>
<evidence type="ECO:0000313" key="5">
    <source>
        <dbReference type="EMBL" id="KST65204.1"/>
    </source>
</evidence>
<evidence type="ECO:0000259" key="4">
    <source>
        <dbReference type="Pfam" id="PF00933"/>
    </source>
</evidence>
<evidence type="ECO:0000256" key="2">
    <source>
        <dbReference type="ARBA" id="ARBA00022801"/>
    </source>
</evidence>
<reference evidence="5 7" key="1">
    <citation type="journal article" date="2015" name="Genome Announc.">
        <title>Draft Genome of the Euendolithic (true boring) Cyanobacterium Mastigocoleus testarum strain BC008.</title>
        <authorList>
            <person name="Guida B.S."/>
            <person name="Garcia-Pichel F."/>
        </authorList>
    </citation>
    <scope>NUCLEOTIDE SEQUENCE [LARGE SCALE GENOMIC DNA]</scope>
    <source>
        <strain evidence="5 7">BC008</strain>
    </source>
</reference>
<dbReference type="EMBL" id="LMTZ01000017">
    <property type="protein sequence ID" value="KST69621.1"/>
    <property type="molecule type" value="Genomic_DNA"/>
</dbReference>
<dbReference type="AlphaFoldDB" id="A0A0V7ZKM7"/>
<dbReference type="InterPro" id="IPR017853">
    <property type="entry name" value="GH"/>
</dbReference>
<evidence type="ECO:0000256" key="1">
    <source>
        <dbReference type="ARBA" id="ARBA00005336"/>
    </source>
</evidence>
<dbReference type="EMBL" id="LMTZ01000111">
    <property type="protein sequence ID" value="KST65204.1"/>
    <property type="molecule type" value="Genomic_DNA"/>
</dbReference>
<protein>
    <submittedName>
        <fullName evidence="5">Glycoside hydrolase</fullName>
    </submittedName>
</protein>
<dbReference type="SUPFAM" id="SSF51445">
    <property type="entry name" value="(Trans)glycosidases"/>
    <property type="match status" value="1"/>
</dbReference>